<organism evidence="1 2">
    <name type="scientific">Fulvivirga imtechensis AK7</name>
    <dbReference type="NCBI Taxonomy" id="1237149"/>
    <lineage>
        <taxon>Bacteria</taxon>
        <taxon>Pseudomonadati</taxon>
        <taxon>Bacteroidota</taxon>
        <taxon>Cytophagia</taxon>
        <taxon>Cytophagales</taxon>
        <taxon>Fulvivirgaceae</taxon>
        <taxon>Fulvivirga</taxon>
    </lineage>
</organism>
<accession>L8JQ27</accession>
<proteinExistence type="predicted"/>
<reference evidence="1 2" key="1">
    <citation type="submission" date="2012-12" db="EMBL/GenBank/DDBJ databases">
        <title>Genome assembly of Fulvivirga imtechensis AK7.</title>
        <authorList>
            <person name="Nupur N."/>
            <person name="Khatri I."/>
            <person name="Kumar R."/>
            <person name="Subramanian S."/>
            <person name="Pinnaka A."/>
        </authorList>
    </citation>
    <scope>NUCLEOTIDE SEQUENCE [LARGE SCALE GENOMIC DNA]</scope>
    <source>
        <strain evidence="1 2">AK7</strain>
    </source>
</reference>
<keyword evidence="2" id="KW-1185">Reference proteome</keyword>
<sequence length="142" mass="16060">MNESALLFEEEVRLTNVKEYGFSWERFASGKEPIPAEGLRFDIHFEGDVSGDLVAGTIKGVDYLTVRADGRLFLQLYAAITTNDGAVISVTESGINDNGHLRLNMDFHANDDRYRWLNHKHVWGLGTVNFETGEVKIKGYHR</sequence>
<name>L8JQ27_9BACT</name>
<dbReference type="STRING" id="1237149.C900_05019"/>
<evidence type="ECO:0000313" key="1">
    <source>
        <dbReference type="EMBL" id="ELR69487.1"/>
    </source>
</evidence>
<comment type="caution">
    <text evidence="1">The sequence shown here is derived from an EMBL/GenBank/DDBJ whole genome shotgun (WGS) entry which is preliminary data.</text>
</comment>
<evidence type="ECO:0008006" key="3">
    <source>
        <dbReference type="Google" id="ProtNLM"/>
    </source>
</evidence>
<evidence type="ECO:0000313" key="2">
    <source>
        <dbReference type="Proteomes" id="UP000011135"/>
    </source>
</evidence>
<protein>
    <recommendedName>
        <fullName evidence="3">DUF3237 domain-containing protein</fullName>
    </recommendedName>
</protein>
<gene>
    <name evidence="1" type="ORF">C900_05019</name>
</gene>
<dbReference type="Proteomes" id="UP000011135">
    <property type="component" value="Unassembled WGS sequence"/>
</dbReference>
<dbReference type="AlphaFoldDB" id="L8JQ27"/>
<dbReference type="Pfam" id="PF11578">
    <property type="entry name" value="DUF3237"/>
    <property type="match status" value="1"/>
</dbReference>
<dbReference type="Gene3D" id="2.40.160.20">
    <property type="match status" value="1"/>
</dbReference>
<dbReference type="EMBL" id="AMZN01000072">
    <property type="protein sequence ID" value="ELR69487.1"/>
    <property type="molecule type" value="Genomic_DNA"/>
</dbReference>